<dbReference type="HOGENOM" id="CLU_2609411_0_0_1"/>
<accession>A0A0D3A0H6</accession>
<dbReference type="Proteomes" id="UP000032141">
    <property type="component" value="Unassembled WGS sequence"/>
</dbReference>
<feature type="region of interest" description="Disordered" evidence="1">
    <location>
        <begin position="1"/>
        <end position="28"/>
    </location>
</feature>
<protein>
    <submittedName>
        <fullName evidence="2">Uncharacterized protein</fullName>
    </submittedName>
</protein>
<reference evidence="2" key="2">
    <citation type="submission" date="2015-06" db="UniProtKB">
        <authorList>
            <consortium name="EnsemblPlants"/>
        </authorList>
    </citation>
    <scope>IDENTIFICATION</scope>
</reference>
<feature type="compositionally biased region" description="Polar residues" evidence="1">
    <location>
        <begin position="1"/>
        <end position="23"/>
    </location>
</feature>
<evidence type="ECO:0000256" key="1">
    <source>
        <dbReference type="SAM" id="MobiDB-lite"/>
    </source>
</evidence>
<dbReference type="EnsemblPlants" id="Bo18186s010.1">
    <property type="protein sequence ID" value="Bo18186s010.1"/>
    <property type="gene ID" value="Bo18186s010"/>
</dbReference>
<dbReference type="AlphaFoldDB" id="A0A0D3A0H6"/>
<organism evidence="2 3">
    <name type="scientific">Brassica oleracea var. oleracea</name>
    <dbReference type="NCBI Taxonomy" id="109376"/>
    <lineage>
        <taxon>Eukaryota</taxon>
        <taxon>Viridiplantae</taxon>
        <taxon>Streptophyta</taxon>
        <taxon>Embryophyta</taxon>
        <taxon>Tracheophyta</taxon>
        <taxon>Spermatophyta</taxon>
        <taxon>Magnoliopsida</taxon>
        <taxon>eudicotyledons</taxon>
        <taxon>Gunneridae</taxon>
        <taxon>Pentapetalae</taxon>
        <taxon>rosids</taxon>
        <taxon>malvids</taxon>
        <taxon>Brassicales</taxon>
        <taxon>Brassicaceae</taxon>
        <taxon>Brassiceae</taxon>
        <taxon>Brassica</taxon>
    </lineage>
</organism>
<name>A0A0D3A0H6_BRAOL</name>
<evidence type="ECO:0000313" key="2">
    <source>
        <dbReference type="EnsemblPlants" id="Bo18186s010.1"/>
    </source>
</evidence>
<dbReference type="Gramene" id="Bo18186s010.1">
    <property type="protein sequence ID" value="Bo18186s010.1"/>
    <property type="gene ID" value="Bo18186s010"/>
</dbReference>
<reference evidence="2" key="1">
    <citation type="journal article" date="2014" name="Genome Biol.">
        <title>Transcriptome and methylome profiling reveals relics of genome dominance in the mesopolyploid Brassica oleracea.</title>
        <authorList>
            <person name="Parkin I.A."/>
            <person name="Koh C."/>
            <person name="Tang H."/>
            <person name="Robinson S.J."/>
            <person name="Kagale S."/>
            <person name="Clarke W.E."/>
            <person name="Town C.D."/>
            <person name="Nixon J."/>
            <person name="Krishnakumar V."/>
            <person name="Bidwell S.L."/>
            <person name="Denoeud F."/>
            <person name="Belcram H."/>
            <person name="Links M.G."/>
            <person name="Just J."/>
            <person name="Clarke C."/>
            <person name="Bender T."/>
            <person name="Huebert T."/>
            <person name="Mason A.S."/>
            <person name="Pires J.C."/>
            <person name="Barker G."/>
            <person name="Moore J."/>
            <person name="Walley P.G."/>
            <person name="Manoli S."/>
            <person name="Batley J."/>
            <person name="Edwards D."/>
            <person name="Nelson M.N."/>
            <person name="Wang X."/>
            <person name="Paterson A.H."/>
            <person name="King G."/>
            <person name="Bancroft I."/>
            <person name="Chalhoub B."/>
            <person name="Sharpe A.G."/>
        </authorList>
    </citation>
    <scope>NUCLEOTIDE SEQUENCE [LARGE SCALE GENOMIC DNA]</scope>
    <source>
        <strain evidence="2">cv. TO1000</strain>
    </source>
</reference>
<evidence type="ECO:0000313" key="3">
    <source>
        <dbReference type="Proteomes" id="UP000032141"/>
    </source>
</evidence>
<proteinExistence type="predicted"/>
<keyword evidence="3" id="KW-1185">Reference proteome</keyword>
<sequence length="79" mass="8539">MRRHVPSSSTGLGATCENNNQGTRHPESDCRLRFHQLHKCPNPPLRKKMMVLEAGKGSMGFASAADYVSGRTSLGLGQA</sequence>